<dbReference type="Gene3D" id="3.90.960.10">
    <property type="entry name" value="YbaK/aminoacyl-tRNA synthetase-associated domain"/>
    <property type="match status" value="1"/>
</dbReference>
<dbReference type="Pfam" id="PF04073">
    <property type="entry name" value="tRNA_edit"/>
    <property type="match status" value="1"/>
</dbReference>
<evidence type="ECO:0000256" key="3">
    <source>
        <dbReference type="ARBA" id="ARBA00023239"/>
    </source>
</evidence>
<evidence type="ECO:0000256" key="1">
    <source>
        <dbReference type="ARBA" id="ARBA00009798"/>
    </source>
</evidence>
<organism evidence="6 7">
    <name type="scientific">Reinekea forsetii</name>
    <dbReference type="NCBI Taxonomy" id="1336806"/>
    <lineage>
        <taxon>Bacteria</taxon>
        <taxon>Pseudomonadati</taxon>
        <taxon>Pseudomonadota</taxon>
        <taxon>Gammaproteobacteria</taxon>
        <taxon>Oceanospirillales</taxon>
        <taxon>Saccharospirillaceae</taxon>
        <taxon>Reinekea</taxon>
    </lineage>
</organism>
<evidence type="ECO:0000259" key="5">
    <source>
        <dbReference type="Pfam" id="PF04073"/>
    </source>
</evidence>
<name>A0A2K8KU72_9GAMM</name>
<dbReference type="PANTHER" id="PTHR30411:SF0">
    <property type="entry name" value="CYS-TRNA(PRO)_CYS-TRNA(CYS) DEACYLASE YBAK"/>
    <property type="match status" value="1"/>
</dbReference>
<feature type="domain" description="YbaK/aminoacyl-tRNA synthetase-associated" evidence="5">
    <location>
        <begin position="31"/>
        <end position="145"/>
    </location>
</feature>
<keyword evidence="3 4" id="KW-0456">Lyase</keyword>
<evidence type="ECO:0000256" key="4">
    <source>
        <dbReference type="PIRNR" id="PIRNR006181"/>
    </source>
</evidence>
<dbReference type="PIRSF" id="PIRSF006181">
    <property type="entry name" value="EbsC_YbaK"/>
    <property type="match status" value="1"/>
</dbReference>
<protein>
    <recommendedName>
        <fullName evidence="4">Cys-tRNA(Pro)/Cys-tRNA(Cys) deacylase</fullName>
        <ecNumber evidence="4">4.2.-.-</ecNumber>
    </recommendedName>
</protein>
<dbReference type="RefSeq" id="WP_100258488.1">
    <property type="nucleotide sequence ID" value="NZ_CP011797.1"/>
</dbReference>
<dbReference type="GO" id="GO:0002161">
    <property type="term" value="F:aminoacyl-tRNA deacylase activity"/>
    <property type="evidence" value="ECO:0007669"/>
    <property type="project" value="InterPro"/>
</dbReference>
<gene>
    <name evidence="6" type="primary">ybaK</name>
    <name evidence="6" type="ORF">REIFOR_03184</name>
</gene>
<dbReference type="InterPro" id="IPR007214">
    <property type="entry name" value="YbaK/aa-tRNA-synth-assoc-dom"/>
</dbReference>
<dbReference type="OrthoDB" id="9809296at2"/>
<dbReference type="KEGG" id="rfo:REIFOR_03184"/>
<keyword evidence="2 4" id="KW-0648">Protein biosynthesis</keyword>
<dbReference type="Proteomes" id="UP000229757">
    <property type="component" value="Chromosome"/>
</dbReference>
<dbReference type="InterPro" id="IPR004369">
    <property type="entry name" value="Prolyl-tRNA_editing_YbaK/EbsC"/>
</dbReference>
<dbReference type="PANTHER" id="PTHR30411">
    <property type="entry name" value="CYTOPLASMIC PROTEIN"/>
    <property type="match status" value="1"/>
</dbReference>
<dbReference type="CDD" id="cd00002">
    <property type="entry name" value="YbaK_deacylase"/>
    <property type="match status" value="1"/>
</dbReference>
<dbReference type="InterPro" id="IPR036754">
    <property type="entry name" value="YbaK/aa-tRNA-synt-asso_dom_sf"/>
</dbReference>
<dbReference type="SUPFAM" id="SSF55826">
    <property type="entry name" value="YbaK/ProRS associated domain"/>
    <property type="match status" value="1"/>
</dbReference>
<proteinExistence type="inferred from homology"/>
<evidence type="ECO:0000256" key="2">
    <source>
        <dbReference type="ARBA" id="ARBA00022917"/>
    </source>
</evidence>
<comment type="similarity">
    <text evidence="1 4">Belongs to the prolyl-tRNA editing family. YbaK/EbsC subfamily.</text>
</comment>
<dbReference type="GO" id="GO:0016829">
    <property type="term" value="F:lyase activity"/>
    <property type="evidence" value="ECO:0007669"/>
    <property type="project" value="UniProtKB-KW"/>
</dbReference>
<dbReference type="NCBIfam" id="TIGR00011">
    <property type="entry name" value="YbaK_EbsC"/>
    <property type="match status" value="1"/>
</dbReference>
<evidence type="ECO:0000313" key="7">
    <source>
        <dbReference type="Proteomes" id="UP000229757"/>
    </source>
</evidence>
<dbReference type="EC" id="4.2.-.-" evidence="4"/>
<dbReference type="EMBL" id="CP011797">
    <property type="protein sequence ID" value="ATX78290.1"/>
    <property type="molecule type" value="Genomic_DNA"/>
</dbReference>
<sequence>MTPAIDYLRAHKIPFTVHEYQLKHSSDNYGQDVADALGVPHSQLFKTLLIALNGNPKTLAACLVPVAGSLNLKLAAKALGAKRAELADVAQAEKSSGYVVGGISPFGQKKALPTVLDASAVLLTSLYASAGRRGLQIEVAPARLAEALGAVIDDISA</sequence>
<evidence type="ECO:0000313" key="6">
    <source>
        <dbReference type="EMBL" id="ATX78290.1"/>
    </source>
</evidence>
<accession>A0A2K8KU72</accession>
<dbReference type="AlphaFoldDB" id="A0A2K8KU72"/>
<keyword evidence="7" id="KW-1185">Reference proteome</keyword>
<dbReference type="GO" id="GO:0006412">
    <property type="term" value="P:translation"/>
    <property type="evidence" value="ECO:0007669"/>
    <property type="project" value="UniProtKB-KW"/>
</dbReference>
<reference evidence="6 7" key="1">
    <citation type="journal article" date="2017" name="Environ. Microbiol.">
        <title>Genomic and physiological analyses of 'Reinekea forsetii' reveal a versatile opportunistic lifestyle during spring algae blooms.</title>
        <authorList>
            <person name="Avci B."/>
            <person name="Hahnke R.L."/>
            <person name="Chafee M."/>
            <person name="Fischer T."/>
            <person name="Gruber-Vodicka H."/>
            <person name="Tegetmeyer H.E."/>
            <person name="Harder J."/>
            <person name="Fuchs B.M."/>
            <person name="Amann R.I."/>
            <person name="Teeling H."/>
        </authorList>
    </citation>
    <scope>NUCLEOTIDE SEQUENCE [LARGE SCALE GENOMIC DNA]</scope>
    <source>
        <strain evidence="6 7">Hel1_31_D35</strain>
    </source>
</reference>